<dbReference type="InterPro" id="IPR012349">
    <property type="entry name" value="Split_barrel_FMN-bd"/>
</dbReference>
<dbReference type="Proteomes" id="UP001430377">
    <property type="component" value="Unassembled WGS sequence"/>
</dbReference>
<accession>A0AAW4PYX0</accession>
<dbReference type="AlphaFoldDB" id="A0AAW4PYX0"/>
<dbReference type="SUPFAM" id="SSF50475">
    <property type="entry name" value="FMN-binding split barrel"/>
    <property type="match status" value="1"/>
</dbReference>
<gene>
    <name evidence="2" type="ORF">EGH21_22190</name>
</gene>
<comment type="caution">
    <text evidence="2">The sequence shown here is derived from an EMBL/GenBank/DDBJ whole genome shotgun (WGS) entry which is preliminary data.</text>
</comment>
<dbReference type="EMBL" id="RKLR01000018">
    <property type="protein sequence ID" value="MBX0325730.1"/>
    <property type="molecule type" value="Genomic_DNA"/>
</dbReference>
<dbReference type="RefSeq" id="WP_220620591.1">
    <property type="nucleotide sequence ID" value="NZ_RKLR01000018.1"/>
</dbReference>
<dbReference type="InterPro" id="IPR024747">
    <property type="entry name" value="Pyridox_Oxase-rel"/>
</dbReference>
<dbReference type="GO" id="GO:0070967">
    <property type="term" value="F:coenzyme F420 binding"/>
    <property type="evidence" value="ECO:0007669"/>
    <property type="project" value="TreeGrafter"/>
</dbReference>
<dbReference type="InterPro" id="IPR052019">
    <property type="entry name" value="F420H2_bilvrd_red/Heme_oxyg"/>
</dbReference>
<proteinExistence type="predicted"/>
<sequence length="145" mass="16360">MVTVTGPWSTDELTDFLETTAVPIRLGCRRPKGDPWMLSLWYRYEDGAIQCATAADADVVRYLEYDDVVSFEVSTNDPPYRGVRGNGTASVAPDEEKETLRALIDRYLDGTDSPLAERLLSPDRREVTITIAPDRLHSWDYSGRM</sequence>
<evidence type="ECO:0000313" key="2">
    <source>
        <dbReference type="EMBL" id="MBX0325730.1"/>
    </source>
</evidence>
<keyword evidence="3" id="KW-1185">Reference proteome</keyword>
<dbReference type="PANTHER" id="PTHR35176:SF6">
    <property type="entry name" value="HEME OXYGENASE HI_0854-RELATED"/>
    <property type="match status" value="1"/>
</dbReference>
<evidence type="ECO:0000313" key="3">
    <source>
        <dbReference type="Proteomes" id="UP001430377"/>
    </source>
</evidence>
<evidence type="ECO:0000256" key="1">
    <source>
        <dbReference type="ARBA" id="ARBA00023002"/>
    </source>
</evidence>
<dbReference type="PANTHER" id="PTHR35176">
    <property type="entry name" value="HEME OXYGENASE HI_0854-RELATED"/>
    <property type="match status" value="1"/>
</dbReference>
<dbReference type="GO" id="GO:0016627">
    <property type="term" value="F:oxidoreductase activity, acting on the CH-CH group of donors"/>
    <property type="evidence" value="ECO:0007669"/>
    <property type="project" value="TreeGrafter"/>
</dbReference>
<dbReference type="GO" id="GO:0005829">
    <property type="term" value="C:cytosol"/>
    <property type="evidence" value="ECO:0007669"/>
    <property type="project" value="TreeGrafter"/>
</dbReference>
<reference evidence="2 3" key="1">
    <citation type="submission" date="2021-06" db="EMBL/GenBank/DDBJ databases">
        <title>Halomicroarcula sp. a new haloarchaeum isolated from saline soil.</title>
        <authorList>
            <person name="Duran-Viseras A."/>
            <person name="Sanchez-Porro C."/>
            <person name="Ventosa A."/>
        </authorList>
    </citation>
    <scope>NUCLEOTIDE SEQUENCE [LARGE SCALE GENOMIC DNA]</scope>
    <source>
        <strain evidence="2 3">F13</strain>
    </source>
</reference>
<protein>
    <submittedName>
        <fullName evidence="2">Pyridoxamine 5'-phosphate oxidase family protein</fullName>
    </submittedName>
</protein>
<keyword evidence="1" id="KW-0560">Oxidoreductase</keyword>
<name>A0AAW4PYX0_9EURY</name>
<organism evidence="2 3">
    <name type="scientific">Haloarcula rubra</name>
    <dbReference type="NCBI Taxonomy" id="2487747"/>
    <lineage>
        <taxon>Archaea</taxon>
        <taxon>Methanobacteriati</taxon>
        <taxon>Methanobacteriota</taxon>
        <taxon>Stenosarchaea group</taxon>
        <taxon>Halobacteria</taxon>
        <taxon>Halobacteriales</taxon>
        <taxon>Haloarculaceae</taxon>
        <taxon>Haloarcula</taxon>
    </lineage>
</organism>
<dbReference type="Pfam" id="PF12900">
    <property type="entry name" value="Pyridox_ox_2"/>
    <property type="match status" value="1"/>
</dbReference>
<dbReference type="Gene3D" id="2.30.110.10">
    <property type="entry name" value="Electron Transport, Fmn-binding Protein, Chain A"/>
    <property type="match status" value="1"/>
</dbReference>